<dbReference type="RefSeq" id="WP_006806285.1">
    <property type="nucleotide sequence ID" value="NZ_AP019822.1"/>
</dbReference>
<dbReference type="InterPro" id="IPR017969">
    <property type="entry name" value="Heavy-metal-associated_CS"/>
</dbReference>
<dbReference type="CDD" id="cd00371">
    <property type="entry name" value="HMA"/>
    <property type="match status" value="1"/>
</dbReference>
<accession>A0A510JAD6</accession>
<dbReference type="GO" id="GO:0046872">
    <property type="term" value="F:metal ion binding"/>
    <property type="evidence" value="ECO:0007669"/>
    <property type="project" value="InterPro"/>
</dbReference>
<dbReference type="EMBL" id="AP019822">
    <property type="protein sequence ID" value="BBM35361.1"/>
    <property type="molecule type" value="Genomic_DNA"/>
</dbReference>
<dbReference type="STRING" id="714315.GCA_000516535_00282"/>
<dbReference type="AlphaFoldDB" id="A0A510JAD6"/>
<proteinExistence type="predicted"/>
<dbReference type="KEGG" id="lgo:JCM16774_0268"/>
<gene>
    <name evidence="1" type="ORF">JCM16774_0268</name>
</gene>
<dbReference type="InterPro" id="IPR006121">
    <property type="entry name" value="HMA_dom"/>
</dbReference>
<dbReference type="Pfam" id="PF00403">
    <property type="entry name" value="HMA"/>
    <property type="match status" value="1"/>
</dbReference>
<dbReference type="Gene3D" id="3.30.70.100">
    <property type="match status" value="1"/>
</dbReference>
<reference evidence="1 2" key="1">
    <citation type="submission" date="2019-07" db="EMBL/GenBank/DDBJ databases">
        <title>Complete Genome Sequence of Leptotrichia goodfellowii Strain JCM 16774.</title>
        <authorList>
            <person name="Watanabe S."/>
            <person name="Cui L."/>
        </authorList>
    </citation>
    <scope>NUCLEOTIDE SEQUENCE [LARGE SCALE GENOMIC DNA]</scope>
    <source>
        <strain evidence="1 2">JCM16774</strain>
    </source>
</reference>
<dbReference type="Proteomes" id="UP000321606">
    <property type="component" value="Chromosome"/>
</dbReference>
<dbReference type="PROSITE" id="PS01047">
    <property type="entry name" value="HMA_1"/>
    <property type="match status" value="1"/>
</dbReference>
<name>A0A510JAD6_9FUSO</name>
<protein>
    <submittedName>
        <fullName evidence="1">Heavy metal-associated domain protein</fullName>
    </submittedName>
</protein>
<organism evidence="1 2">
    <name type="scientific">Pseudoleptotrichia goodfellowii</name>
    <dbReference type="NCBI Taxonomy" id="157692"/>
    <lineage>
        <taxon>Bacteria</taxon>
        <taxon>Fusobacteriati</taxon>
        <taxon>Fusobacteriota</taxon>
        <taxon>Fusobacteriia</taxon>
        <taxon>Fusobacteriales</taxon>
        <taxon>Leptotrichiaceae</taxon>
        <taxon>Pseudoleptotrichia</taxon>
    </lineage>
</organism>
<dbReference type="PROSITE" id="PS50846">
    <property type="entry name" value="HMA_2"/>
    <property type="match status" value="1"/>
</dbReference>
<dbReference type="InterPro" id="IPR036163">
    <property type="entry name" value="HMA_dom_sf"/>
</dbReference>
<evidence type="ECO:0000313" key="1">
    <source>
        <dbReference type="EMBL" id="BBM35361.1"/>
    </source>
</evidence>
<dbReference type="OrthoDB" id="9813965at2"/>
<evidence type="ECO:0000313" key="2">
    <source>
        <dbReference type="Proteomes" id="UP000321606"/>
    </source>
</evidence>
<sequence length="71" mass="7991">MKKIIEIEGMNCSHCTQKVENALYGLPETEEVNINLENKCSEVDFSSDVDDKLISDLIKSIGYLVTNIKNI</sequence>
<dbReference type="SUPFAM" id="SSF55008">
    <property type="entry name" value="HMA, heavy metal-associated domain"/>
    <property type="match status" value="1"/>
</dbReference>